<dbReference type="EMBL" id="JBHTKK010000006">
    <property type="protein sequence ID" value="MFD1065739.1"/>
    <property type="molecule type" value="Genomic_DNA"/>
</dbReference>
<feature type="transmembrane region" description="Helical" evidence="1">
    <location>
        <begin position="125"/>
        <end position="145"/>
    </location>
</feature>
<gene>
    <name evidence="3" type="ORF">ACFQ19_06850</name>
</gene>
<dbReference type="Pfam" id="PF01569">
    <property type="entry name" value="PAP2"/>
    <property type="match status" value="1"/>
</dbReference>
<keyword evidence="4" id="KW-1185">Reference proteome</keyword>
<feature type="transmembrane region" description="Helical" evidence="1">
    <location>
        <begin position="157"/>
        <end position="176"/>
    </location>
</feature>
<feature type="transmembrane region" description="Helical" evidence="1">
    <location>
        <begin position="7"/>
        <end position="25"/>
    </location>
</feature>
<accession>A0ABW3NDJ1</accession>
<keyword evidence="1" id="KW-0472">Membrane</keyword>
<evidence type="ECO:0000259" key="2">
    <source>
        <dbReference type="SMART" id="SM00014"/>
    </source>
</evidence>
<keyword evidence="1" id="KW-0812">Transmembrane</keyword>
<proteinExistence type="predicted"/>
<dbReference type="CDD" id="cd03392">
    <property type="entry name" value="PAP2_like_2"/>
    <property type="match status" value="1"/>
</dbReference>
<dbReference type="Gene3D" id="1.20.144.10">
    <property type="entry name" value="Phosphatidic acid phosphatase type 2/haloperoxidase"/>
    <property type="match status" value="2"/>
</dbReference>
<protein>
    <submittedName>
        <fullName evidence="3">Phosphatase PAP2 family protein</fullName>
    </submittedName>
</protein>
<name>A0ABW3NDJ1_9BACI</name>
<feature type="transmembrane region" description="Helical" evidence="1">
    <location>
        <begin position="62"/>
        <end position="81"/>
    </location>
</feature>
<sequence length="215" mass="24498">MKNKSAAILSCVWMVAFLLSIFWVIQIKRDILPYLDQWTGEIVPLVHGSATYQFFRVITEMGSSHVLIPIAIAAAVFFIFLYKHWYPALLLLAGSLFAHFFNVFIKQLVARERPSISVALNAEGFSFPSGHSMISMVCYGLMAYFLCKKIRSGKLKWIVQLLFGTLVCLIGISRFFINVHYITDVIAGFTIGFAILYAYIYLDQRMPDLKQRTDS</sequence>
<comment type="caution">
    <text evidence="3">The sequence shown here is derived from an EMBL/GenBank/DDBJ whole genome shotgun (WGS) entry which is preliminary data.</text>
</comment>
<dbReference type="InterPro" id="IPR036938">
    <property type="entry name" value="PAP2/HPO_sf"/>
</dbReference>
<feature type="domain" description="Phosphatidic acid phosphatase type 2/haloperoxidase" evidence="2">
    <location>
        <begin position="88"/>
        <end position="200"/>
    </location>
</feature>
<evidence type="ECO:0000256" key="1">
    <source>
        <dbReference type="SAM" id="Phobius"/>
    </source>
</evidence>
<reference evidence="4" key="1">
    <citation type="journal article" date="2019" name="Int. J. Syst. Evol. Microbiol.">
        <title>The Global Catalogue of Microorganisms (GCM) 10K type strain sequencing project: providing services to taxonomists for standard genome sequencing and annotation.</title>
        <authorList>
            <consortium name="The Broad Institute Genomics Platform"/>
            <consortium name="The Broad Institute Genome Sequencing Center for Infectious Disease"/>
            <person name="Wu L."/>
            <person name="Ma J."/>
        </authorList>
    </citation>
    <scope>NUCLEOTIDE SEQUENCE [LARGE SCALE GENOMIC DNA]</scope>
    <source>
        <strain evidence="4">CCUG 56608</strain>
    </source>
</reference>
<dbReference type="SMART" id="SM00014">
    <property type="entry name" value="acidPPc"/>
    <property type="match status" value="1"/>
</dbReference>
<evidence type="ECO:0000313" key="4">
    <source>
        <dbReference type="Proteomes" id="UP001597041"/>
    </source>
</evidence>
<dbReference type="RefSeq" id="WP_379591333.1">
    <property type="nucleotide sequence ID" value="NZ_JBHTKK010000006.1"/>
</dbReference>
<feature type="transmembrane region" description="Helical" evidence="1">
    <location>
        <begin position="182"/>
        <end position="202"/>
    </location>
</feature>
<dbReference type="PANTHER" id="PTHR14969:SF13">
    <property type="entry name" value="AT30094P"/>
    <property type="match status" value="1"/>
</dbReference>
<keyword evidence="1" id="KW-1133">Transmembrane helix</keyword>
<dbReference type="InterPro" id="IPR000326">
    <property type="entry name" value="PAP2/HPO"/>
</dbReference>
<organism evidence="3 4">
    <name type="scientific">Oceanobacillus locisalsi</name>
    <dbReference type="NCBI Taxonomy" id="546107"/>
    <lineage>
        <taxon>Bacteria</taxon>
        <taxon>Bacillati</taxon>
        <taxon>Bacillota</taxon>
        <taxon>Bacilli</taxon>
        <taxon>Bacillales</taxon>
        <taxon>Bacillaceae</taxon>
        <taxon>Oceanobacillus</taxon>
    </lineage>
</organism>
<feature type="transmembrane region" description="Helical" evidence="1">
    <location>
        <begin position="88"/>
        <end position="105"/>
    </location>
</feature>
<dbReference type="Proteomes" id="UP001597041">
    <property type="component" value="Unassembled WGS sequence"/>
</dbReference>
<evidence type="ECO:0000313" key="3">
    <source>
        <dbReference type="EMBL" id="MFD1065739.1"/>
    </source>
</evidence>
<dbReference type="PANTHER" id="PTHR14969">
    <property type="entry name" value="SPHINGOSINE-1-PHOSPHATE PHOSPHOHYDROLASE"/>
    <property type="match status" value="1"/>
</dbReference>
<dbReference type="SUPFAM" id="SSF48317">
    <property type="entry name" value="Acid phosphatase/Vanadium-dependent haloperoxidase"/>
    <property type="match status" value="1"/>
</dbReference>